<name>A0A2H0BJ02_9BACT</name>
<sequence length="148" mass="16944">MPIDNDLYNTGIVDVSHRYSKMYVVRPQFFITLITLLRNAAMKSLKYKAELSLIKNQNIDITTFENDVNNWKTGWLSSITFAGKKHVEAVEQINKAIKDLEKVRDALTLSDKHLLAAENKMDDLTIKRLTRGNPTMIAKFAEVTNTKK</sequence>
<dbReference type="EMBL" id="PCSW01000057">
    <property type="protein sequence ID" value="PIP57663.1"/>
    <property type="molecule type" value="Genomic_DNA"/>
</dbReference>
<evidence type="ECO:0000313" key="2">
    <source>
        <dbReference type="Proteomes" id="UP000229847"/>
    </source>
</evidence>
<accession>A0A2H0BJ02</accession>
<protein>
    <submittedName>
        <fullName evidence="1">Uncharacterized protein</fullName>
    </submittedName>
</protein>
<reference evidence="1 2" key="1">
    <citation type="submission" date="2017-09" db="EMBL/GenBank/DDBJ databases">
        <title>Depth-based differentiation of microbial function through sediment-hosted aquifers and enrichment of novel symbionts in the deep terrestrial subsurface.</title>
        <authorList>
            <person name="Probst A.J."/>
            <person name="Ladd B."/>
            <person name="Jarett J.K."/>
            <person name="Geller-Mcgrath D.E."/>
            <person name="Sieber C.M."/>
            <person name="Emerson J.B."/>
            <person name="Anantharaman K."/>
            <person name="Thomas B.C."/>
            <person name="Malmstrom R."/>
            <person name="Stieglmeier M."/>
            <person name="Klingl A."/>
            <person name="Woyke T."/>
            <person name="Ryan C.M."/>
            <person name="Banfield J.F."/>
        </authorList>
    </citation>
    <scope>NUCLEOTIDE SEQUENCE [LARGE SCALE GENOMIC DNA]</scope>
    <source>
        <strain evidence="1">CG22_combo_CG10-13_8_21_14_all_39_10</strain>
    </source>
</reference>
<evidence type="ECO:0000313" key="1">
    <source>
        <dbReference type="EMBL" id="PIP57663.1"/>
    </source>
</evidence>
<comment type="caution">
    <text evidence="1">The sequence shown here is derived from an EMBL/GenBank/DDBJ whole genome shotgun (WGS) entry which is preliminary data.</text>
</comment>
<dbReference type="AlphaFoldDB" id="A0A2H0BJ02"/>
<dbReference type="InterPro" id="IPR019219">
    <property type="entry name" value="DUF2130"/>
</dbReference>
<dbReference type="Proteomes" id="UP000229847">
    <property type="component" value="Unassembled WGS sequence"/>
</dbReference>
<organism evidence="1 2">
    <name type="scientific">Candidatus Woesebacteria bacterium CG22_combo_CG10-13_8_21_14_all_39_10</name>
    <dbReference type="NCBI Taxonomy" id="1975059"/>
    <lineage>
        <taxon>Bacteria</taxon>
        <taxon>Candidatus Woeseibacteriota</taxon>
    </lineage>
</organism>
<proteinExistence type="predicted"/>
<dbReference type="Pfam" id="PF09903">
    <property type="entry name" value="DUF2130"/>
    <property type="match status" value="1"/>
</dbReference>
<gene>
    <name evidence="1" type="ORF">COX03_01900</name>
</gene>